<sequence>MSQSKDILSVLFQLAVAGLVIIFTGYLLPGIVVDDWITGVIIAALLALLNLTVKPVLIFLTIPITILTLGLFLLVINALLVMLAAAMIQGFAVDNFWWALLFSLVLSLVNSILGISLGNGLRR</sequence>
<dbReference type="InterPro" id="IPR007165">
    <property type="entry name" value="Phage_holin_4_2"/>
</dbReference>
<keyword evidence="1" id="KW-1133">Transmembrane helix</keyword>
<keyword evidence="1" id="KW-0812">Transmembrane</keyword>
<feature type="transmembrane region" description="Helical" evidence="1">
    <location>
        <begin position="7"/>
        <end position="28"/>
    </location>
</feature>
<feature type="transmembrane region" description="Helical" evidence="1">
    <location>
        <begin position="40"/>
        <end position="62"/>
    </location>
</feature>
<dbReference type="Proteomes" id="UP000199403">
    <property type="component" value="Unassembled WGS sequence"/>
</dbReference>
<accession>A0A1H7A779</accession>
<dbReference type="STRING" id="1416801.SAMN05192553_10685"/>
<proteinExistence type="predicted"/>
<dbReference type="PANTHER" id="PTHR37309:SF1">
    <property type="entry name" value="SLR0284 PROTEIN"/>
    <property type="match status" value="1"/>
</dbReference>
<keyword evidence="3" id="KW-1185">Reference proteome</keyword>
<feature type="transmembrane region" description="Helical" evidence="1">
    <location>
        <begin position="69"/>
        <end position="90"/>
    </location>
</feature>
<organism evidence="2 3">
    <name type="scientific">Cyclobacterium xiamenense</name>
    <dbReference type="NCBI Taxonomy" id="1297121"/>
    <lineage>
        <taxon>Bacteria</taxon>
        <taxon>Pseudomonadati</taxon>
        <taxon>Bacteroidota</taxon>
        <taxon>Cytophagia</taxon>
        <taxon>Cytophagales</taxon>
        <taxon>Cyclobacteriaceae</taxon>
        <taxon>Cyclobacterium</taxon>
    </lineage>
</organism>
<dbReference type="AlphaFoldDB" id="A0A1H7A779"/>
<protein>
    <submittedName>
        <fullName evidence="2">Putative membrane protein</fullName>
    </submittedName>
</protein>
<evidence type="ECO:0000313" key="3">
    <source>
        <dbReference type="Proteomes" id="UP000199403"/>
    </source>
</evidence>
<reference evidence="3" key="1">
    <citation type="submission" date="2016-10" db="EMBL/GenBank/DDBJ databases">
        <authorList>
            <person name="Varghese N."/>
            <person name="Submissions S."/>
        </authorList>
    </citation>
    <scope>NUCLEOTIDE SEQUENCE [LARGE SCALE GENOMIC DNA]</scope>
    <source>
        <strain evidence="3">IBRC-M 10761</strain>
    </source>
</reference>
<feature type="transmembrane region" description="Helical" evidence="1">
    <location>
        <begin position="96"/>
        <end position="117"/>
    </location>
</feature>
<dbReference type="OrthoDB" id="6402664at2"/>
<dbReference type="PANTHER" id="PTHR37309">
    <property type="entry name" value="SLR0284 PROTEIN"/>
    <property type="match status" value="1"/>
</dbReference>
<gene>
    <name evidence="2" type="ORF">SAMN05192553_10685</name>
</gene>
<keyword evidence="1" id="KW-0472">Membrane</keyword>
<dbReference type="RefSeq" id="WP_092177114.1">
    <property type="nucleotide sequence ID" value="NZ_FNZH01000006.1"/>
</dbReference>
<name>A0A1H7A779_9BACT</name>
<dbReference type="Pfam" id="PF04020">
    <property type="entry name" value="Phage_holin_4_2"/>
    <property type="match status" value="1"/>
</dbReference>
<dbReference type="EMBL" id="FNZH01000006">
    <property type="protein sequence ID" value="SEJ61461.1"/>
    <property type="molecule type" value="Genomic_DNA"/>
</dbReference>
<evidence type="ECO:0000256" key="1">
    <source>
        <dbReference type="SAM" id="Phobius"/>
    </source>
</evidence>
<evidence type="ECO:0000313" key="2">
    <source>
        <dbReference type="EMBL" id="SEJ61461.1"/>
    </source>
</evidence>